<evidence type="ECO:0000256" key="9">
    <source>
        <dbReference type="ARBA" id="ARBA00023152"/>
    </source>
</evidence>
<comment type="caution">
    <text evidence="12">The sequence shown here is derived from an EMBL/GenBank/DDBJ whole genome shotgun (WGS) entry which is preliminary data.</text>
</comment>
<dbReference type="NCBIfam" id="TIGR01520">
    <property type="entry name" value="FruBisAldo_II_A"/>
    <property type="match status" value="1"/>
</dbReference>
<dbReference type="NCBIfam" id="NF006628">
    <property type="entry name" value="PRK09197.1"/>
    <property type="match status" value="1"/>
</dbReference>
<protein>
    <recommendedName>
        <fullName evidence="5 11">Fructose-bisphosphate aldolase</fullName>
        <shortName evidence="11">FBP aldolase</shortName>
        <ecNumber evidence="5 11">4.1.2.13</ecNumber>
    </recommendedName>
</protein>
<dbReference type="Gene3D" id="3.20.20.70">
    <property type="entry name" value="Aldolase class I"/>
    <property type="match status" value="1"/>
</dbReference>
<evidence type="ECO:0000256" key="4">
    <source>
        <dbReference type="ARBA" id="ARBA00005812"/>
    </source>
</evidence>
<proteinExistence type="inferred from homology"/>
<dbReference type="EMBL" id="JAPWGY010000005">
    <property type="protein sequence ID" value="MCZ4282104.1"/>
    <property type="molecule type" value="Genomic_DNA"/>
</dbReference>
<dbReference type="Pfam" id="PF01116">
    <property type="entry name" value="F_bP_aldolase"/>
    <property type="match status" value="1"/>
</dbReference>
<comment type="pathway">
    <text evidence="2 11">Carbohydrate degradation; glycolysis; D-glyceraldehyde 3-phosphate and glycerone phosphate from D-glucose: step 4/4.</text>
</comment>
<comment type="cofactor">
    <cofactor evidence="11">
        <name>Zn(2+)</name>
        <dbReference type="ChEBI" id="CHEBI:29105"/>
    </cofactor>
    <text evidence="11">Binds 2 Zn(2+) ions per subunit. One is catalytic and the other provides a structural contribution.</text>
</comment>
<dbReference type="GO" id="GO:0004332">
    <property type="term" value="F:fructose-bisphosphate aldolase activity"/>
    <property type="evidence" value="ECO:0007669"/>
    <property type="project" value="UniProtKB-EC"/>
</dbReference>
<reference evidence="12" key="1">
    <citation type="submission" date="2022-12" db="EMBL/GenBank/DDBJ databases">
        <title>Bacterial isolates from different developmental stages of Nematostella vectensis.</title>
        <authorList>
            <person name="Fraune S."/>
        </authorList>
    </citation>
    <scope>NUCLEOTIDE SEQUENCE</scope>
    <source>
        <strain evidence="12">G21630-S1</strain>
    </source>
</reference>
<evidence type="ECO:0000256" key="1">
    <source>
        <dbReference type="ARBA" id="ARBA00000441"/>
    </source>
</evidence>
<name>A0ABT4LM03_9PROT</name>
<comment type="similarity">
    <text evidence="4 11">Belongs to the class II fructose-bisphosphate aldolase family.</text>
</comment>
<evidence type="ECO:0000313" key="12">
    <source>
        <dbReference type="EMBL" id="MCZ4282104.1"/>
    </source>
</evidence>
<evidence type="ECO:0000256" key="10">
    <source>
        <dbReference type="ARBA" id="ARBA00023239"/>
    </source>
</evidence>
<dbReference type="PIRSF" id="PIRSF001359">
    <property type="entry name" value="F_bP_aldolase_II"/>
    <property type="match status" value="1"/>
</dbReference>
<dbReference type="CDD" id="cd00946">
    <property type="entry name" value="FBP_aldolase_IIA"/>
    <property type="match status" value="1"/>
</dbReference>
<keyword evidence="7 11" id="KW-0479">Metal-binding</keyword>
<accession>A0ABT4LM03</accession>
<evidence type="ECO:0000256" key="5">
    <source>
        <dbReference type="ARBA" id="ARBA00013068"/>
    </source>
</evidence>
<evidence type="ECO:0000256" key="6">
    <source>
        <dbReference type="ARBA" id="ARBA00022567"/>
    </source>
</evidence>
<dbReference type="NCBIfam" id="TIGR00167">
    <property type="entry name" value="cbbA"/>
    <property type="match status" value="1"/>
</dbReference>
<sequence>MPVLGTDEIRQEGGTAVSEKLRPGVVTGKDYEKLVQACKAGNYALPAVNVTSSSTVNAVLEAAARNKSDVIIQVSNGGAAFFGGPAYPDGMKGKVLGAVSLARHVHLMAEGYGVCVVLHTDHANRGLLPWIDGLLEEGAKFRKETGKPLYTSHMIDLSEEPIEENIETCAIYMEKMAPLDMSLEIELGVTGGEEDGVGTEHTGADNPKLYTQPEDVALAYKRLSPLGHFSIAASFGNVHGVYKPGNVKLRPVILKDSQTLASQRFALAENALDLVFHGGSGSSAEEIREAVSYGVFKMNVDTDLQYAYSEPVGAYVNANQNAFKAQIDPETGKPLKSAYDPRKWMRQAEKGLGEKLDEIFAVLGSNGKTLAS</sequence>
<comment type="pathway">
    <text evidence="3">Carbohydrate biosynthesis; Calvin cycle.</text>
</comment>
<dbReference type="SUPFAM" id="SSF51569">
    <property type="entry name" value="Aldolase"/>
    <property type="match status" value="1"/>
</dbReference>
<evidence type="ECO:0000256" key="7">
    <source>
        <dbReference type="ARBA" id="ARBA00022723"/>
    </source>
</evidence>
<dbReference type="InterPro" id="IPR006411">
    <property type="entry name" value="Fruct_bisP_bact"/>
</dbReference>
<dbReference type="PANTHER" id="PTHR30559:SF0">
    <property type="entry name" value="FRUCTOSE-BISPHOSPHATE ALDOLASE"/>
    <property type="match status" value="1"/>
</dbReference>
<dbReference type="InterPro" id="IPR000771">
    <property type="entry name" value="FBA_II"/>
</dbReference>
<keyword evidence="9 11" id="KW-0324">Glycolysis</keyword>
<organism evidence="12 13">
    <name type="scientific">Kiloniella laminariae</name>
    <dbReference type="NCBI Taxonomy" id="454162"/>
    <lineage>
        <taxon>Bacteria</taxon>
        <taxon>Pseudomonadati</taxon>
        <taxon>Pseudomonadota</taxon>
        <taxon>Alphaproteobacteria</taxon>
        <taxon>Rhodospirillales</taxon>
        <taxon>Kiloniellaceae</taxon>
        <taxon>Kiloniella</taxon>
    </lineage>
</organism>
<dbReference type="InterPro" id="IPR013785">
    <property type="entry name" value="Aldolase_TIM"/>
</dbReference>
<dbReference type="Proteomes" id="UP001069802">
    <property type="component" value="Unassembled WGS sequence"/>
</dbReference>
<evidence type="ECO:0000256" key="11">
    <source>
        <dbReference type="RuleBase" id="RU366023"/>
    </source>
</evidence>
<evidence type="ECO:0000313" key="13">
    <source>
        <dbReference type="Proteomes" id="UP001069802"/>
    </source>
</evidence>
<keyword evidence="10 11" id="KW-0456">Lyase</keyword>
<dbReference type="EC" id="4.1.2.13" evidence="5 11"/>
<dbReference type="PANTHER" id="PTHR30559">
    <property type="entry name" value="FRUCTOSE-BISPHOSPHATE ALDOLASE CLASS 2"/>
    <property type="match status" value="1"/>
</dbReference>
<keyword evidence="13" id="KW-1185">Reference proteome</keyword>
<evidence type="ECO:0000256" key="2">
    <source>
        <dbReference type="ARBA" id="ARBA00004714"/>
    </source>
</evidence>
<keyword evidence="8 11" id="KW-0862">Zinc</keyword>
<evidence type="ECO:0000256" key="8">
    <source>
        <dbReference type="ARBA" id="ARBA00022833"/>
    </source>
</evidence>
<comment type="function">
    <text evidence="11">Catalyzes the aldol condensation of dihydroxyacetone phosphate (DHAP or glycerone-phosphate) with glyceraldehyde 3-phosphate (G3P) to form fructose 1,6-bisphosphate (FBP) in gluconeogenesis and the reverse reaction in glycolysis.</text>
</comment>
<dbReference type="PROSITE" id="PS00806">
    <property type="entry name" value="ALDOLASE_CLASS_II_2"/>
    <property type="match status" value="1"/>
</dbReference>
<evidence type="ECO:0000256" key="3">
    <source>
        <dbReference type="ARBA" id="ARBA00005215"/>
    </source>
</evidence>
<comment type="catalytic activity">
    <reaction evidence="1 11">
        <text>beta-D-fructose 1,6-bisphosphate = D-glyceraldehyde 3-phosphate + dihydroxyacetone phosphate</text>
        <dbReference type="Rhea" id="RHEA:14729"/>
        <dbReference type="ChEBI" id="CHEBI:32966"/>
        <dbReference type="ChEBI" id="CHEBI:57642"/>
        <dbReference type="ChEBI" id="CHEBI:59776"/>
        <dbReference type="EC" id="4.1.2.13"/>
    </reaction>
</comment>
<keyword evidence="6" id="KW-0113">Calvin cycle</keyword>
<gene>
    <name evidence="12" type="primary">fbaA</name>
    <name evidence="12" type="ORF">O4H49_15045</name>
</gene>